<accession>A0A4S4G4X0</accession>
<evidence type="ECO:0000256" key="1">
    <source>
        <dbReference type="SAM" id="MobiDB-lite"/>
    </source>
</evidence>
<dbReference type="Proteomes" id="UP000308978">
    <property type="component" value="Unassembled WGS sequence"/>
</dbReference>
<feature type="compositionally biased region" description="Basic residues" evidence="1">
    <location>
        <begin position="77"/>
        <end position="88"/>
    </location>
</feature>
<gene>
    <name evidence="2" type="ORF">E5986_03135</name>
</gene>
<sequence>MADLVPLRIPEERFEPNATWAFAANDTKPAFSGEPNPLFLTPEANTLAQARDLVPKSLASPLAGSSTTPIPQEGMRRGRARPRPHAAKKSPAMKNTGLFEPFSPTG</sequence>
<protein>
    <submittedName>
        <fullName evidence="2">Uncharacterized protein</fullName>
    </submittedName>
</protein>
<evidence type="ECO:0000313" key="3">
    <source>
        <dbReference type="Proteomes" id="UP000308978"/>
    </source>
</evidence>
<dbReference type="AlphaFoldDB" id="A0A4S4G4X0"/>
<organism evidence="2 3">
    <name type="scientific">Adlercreutzia caecimuris</name>
    <dbReference type="NCBI Taxonomy" id="671266"/>
    <lineage>
        <taxon>Bacteria</taxon>
        <taxon>Bacillati</taxon>
        <taxon>Actinomycetota</taxon>
        <taxon>Coriobacteriia</taxon>
        <taxon>Eggerthellales</taxon>
        <taxon>Eggerthellaceae</taxon>
        <taxon>Adlercreutzia</taxon>
    </lineage>
</organism>
<name>A0A4S4G4X0_9ACTN</name>
<comment type="caution">
    <text evidence="2">The sequence shown here is derived from an EMBL/GenBank/DDBJ whole genome shotgun (WGS) entry which is preliminary data.</text>
</comment>
<evidence type="ECO:0000313" key="2">
    <source>
        <dbReference type="EMBL" id="THG37878.1"/>
    </source>
</evidence>
<dbReference type="RefSeq" id="WP_136433286.1">
    <property type="nucleotide sequence ID" value="NZ_SSTJ01000003.1"/>
</dbReference>
<reference evidence="2 3" key="1">
    <citation type="submission" date="2019-04" db="EMBL/GenBank/DDBJ databases">
        <title>Microbes associate with the intestines of laboratory mice.</title>
        <authorList>
            <person name="Navarre W."/>
            <person name="Wong E."/>
            <person name="Huang K.C."/>
            <person name="Tropini C."/>
            <person name="Ng K."/>
            <person name="Yu B."/>
        </authorList>
    </citation>
    <scope>NUCLEOTIDE SEQUENCE [LARGE SCALE GENOMIC DNA]</scope>
    <source>
        <strain evidence="2 3">NM80_B27</strain>
    </source>
</reference>
<dbReference type="EMBL" id="SSTJ01000003">
    <property type="protein sequence ID" value="THG37878.1"/>
    <property type="molecule type" value="Genomic_DNA"/>
</dbReference>
<proteinExistence type="predicted"/>
<feature type="region of interest" description="Disordered" evidence="1">
    <location>
        <begin position="58"/>
        <end position="106"/>
    </location>
</feature>